<dbReference type="EMBL" id="QQXK01000002">
    <property type="protein sequence ID" value="RII43643.1"/>
    <property type="molecule type" value="Genomic_DNA"/>
</dbReference>
<evidence type="ECO:0000313" key="3">
    <source>
        <dbReference type="EMBL" id="RII43643.1"/>
    </source>
</evidence>
<feature type="transmembrane region" description="Helical" evidence="1">
    <location>
        <begin position="12"/>
        <end position="31"/>
    </location>
</feature>
<evidence type="ECO:0000259" key="2">
    <source>
        <dbReference type="Pfam" id="PF04982"/>
    </source>
</evidence>
<dbReference type="InterPro" id="IPR058581">
    <property type="entry name" value="TM_HPP"/>
</dbReference>
<dbReference type="InterPro" id="IPR007065">
    <property type="entry name" value="HPP"/>
</dbReference>
<feature type="transmembrane region" description="Helical" evidence="1">
    <location>
        <begin position="76"/>
        <end position="97"/>
    </location>
</feature>
<keyword evidence="1" id="KW-0812">Transmembrane</keyword>
<keyword evidence="1" id="KW-1133">Transmembrane helix</keyword>
<keyword evidence="4" id="KW-1185">Reference proteome</keyword>
<reference evidence="3 4" key="1">
    <citation type="submission" date="2018-07" db="EMBL/GenBank/DDBJ databases">
        <title>Arthrobacter sp. nov., isolated from raw cow's milk with high bacterial count.</title>
        <authorList>
            <person name="Hahne J."/>
            <person name="Isele D."/>
            <person name="Lipski A."/>
        </authorList>
    </citation>
    <scope>NUCLEOTIDE SEQUENCE [LARGE SCALE GENOMIC DNA]</scope>
    <source>
        <strain evidence="3 4">JZ R-35</strain>
    </source>
</reference>
<dbReference type="PANTHER" id="PTHR33741:SF5">
    <property type="entry name" value="TRANSMEMBRANE PROTEIN DDB_G0269096-RELATED"/>
    <property type="match status" value="1"/>
</dbReference>
<name>A0A399JDK2_9MICC</name>
<organism evidence="3 4">
    <name type="scientific">Galactobacter valiniphilus</name>
    <dbReference type="NCBI Taxonomy" id="2676122"/>
    <lineage>
        <taxon>Bacteria</taxon>
        <taxon>Bacillati</taxon>
        <taxon>Actinomycetota</taxon>
        <taxon>Actinomycetes</taxon>
        <taxon>Micrococcales</taxon>
        <taxon>Micrococcaceae</taxon>
        <taxon>Galactobacter</taxon>
    </lineage>
</organism>
<feature type="domain" description="HPP transmembrane region" evidence="2">
    <location>
        <begin position="2"/>
        <end position="98"/>
    </location>
</feature>
<dbReference type="Pfam" id="PF04982">
    <property type="entry name" value="TM_HPP"/>
    <property type="match status" value="1"/>
</dbReference>
<feature type="transmembrane region" description="Helical" evidence="1">
    <location>
        <begin position="38"/>
        <end position="56"/>
    </location>
</feature>
<gene>
    <name evidence="3" type="ORF">DWB68_01135</name>
</gene>
<accession>A0A399JDK2</accession>
<evidence type="ECO:0000256" key="1">
    <source>
        <dbReference type="SAM" id="Phobius"/>
    </source>
</evidence>
<keyword evidence="1" id="KW-0472">Membrane</keyword>
<dbReference type="Proteomes" id="UP000265419">
    <property type="component" value="Unassembled WGS sequence"/>
</dbReference>
<proteinExistence type="predicted"/>
<dbReference type="AlphaFoldDB" id="A0A399JDK2"/>
<evidence type="ECO:0000313" key="4">
    <source>
        <dbReference type="Proteomes" id="UP000265419"/>
    </source>
</evidence>
<comment type="caution">
    <text evidence="3">The sequence shown here is derived from an EMBL/GenBank/DDBJ whole genome shotgun (WGS) entry which is preliminary data.</text>
</comment>
<protein>
    <submittedName>
        <fullName evidence="3">HPP family protein</fullName>
    </submittedName>
</protein>
<sequence>MLPGAPLAHPINVMGGHLVAGVCGLTVRFLLPAGWFSAILAVLLSMLVMALLGVLHPPAGGNPLAIVLAQEHWSYLIAPVLIGALAVGFFTWAYAWLAKRIRAGGSDPIG</sequence>
<dbReference type="PANTHER" id="PTHR33741">
    <property type="entry name" value="TRANSMEMBRANE PROTEIN DDB_G0269096-RELATED"/>
    <property type="match status" value="1"/>
</dbReference>